<reference evidence="16 17" key="1">
    <citation type="submission" date="2016-11" db="EMBL/GenBank/DDBJ databases">
        <authorList>
            <person name="Jaros S."/>
            <person name="Januszkiewicz K."/>
            <person name="Wedrychowicz H."/>
        </authorList>
    </citation>
    <scope>NUCLEOTIDE SEQUENCE [LARGE SCALE GENOMIC DNA]</scope>
    <source>
        <strain evidence="16 17">Y1</strain>
    </source>
</reference>
<dbReference type="InterPro" id="IPR005248">
    <property type="entry name" value="NadD/NMNAT"/>
</dbReference>
<dbReference type="InterPro" id="IPR006674">
    <property type="entry name" value="HD_domain"/>
</dbReference>
<dbReference type="Gene3D" id="3.40.50.620">
    <property type="entry name" value="HUPs"/>
    <property type="match status" value="1"/>
</dbReference>
<dbReference type="NCBIfam" id="TIGR00125">
    <property type="entry name" value="cyt_tran_rel"/>
    <property type="match status" value="1"/>
</dbReference>
<dbReference type="PANTHER" id="PTHR39321:SF3">
    <property type="entry name" value="PHOSPHOPANTETHEINE ADENYLYLTRANSFERASE"/>
    <property type="match status" value="1"/>
</dbReference>
<protein>
    <recommendedName>
        <fullName evidence="14">Probable nicotinate-nucleotide adenylyltransferase</fullName>
        <ecNumber evidence="14">2.7.7.18</ecNumber>
    </recommendedName>
    <alternativeName>
        <fullName evidence="14">Deamido-NAD(+) diphosphorylase</fullName>
    </alternativeName>
    <alternativeName>
        <fullName evidence="14">Deamido-NAD(+) pyrophosphorylase</fullName>
    </alternativeName>
    <alternativeName>
        <fullName evidence="14">Nicotinate mononucleotide adenylyltransferase</fullName>
        <shortName evidence="14">NaMN adenylyltransferase</shortName>
    </alternativeName>
</protein>
<evidence type="ECO:0000256" key="6">
    <source>
        <dbReference type="ARBA" id="ARBA00022723"/>
    </source>
</evidence>
<keyword evidence="3 14" id="KW-0662">Pyridine nucleotide biosynthesis</keyword>
<evidence type="ECO:0000313" key="16">
    <source>
        <dbReference type="EMBL" id="SHM88713.1"/>
    </source>
</evidence>
<evidence type="ECO:0000256" key="13">
    <source>
        <dbReference type="ARBA" id="ARBA00049417"/>
    </source>
</evidence>
<evidence type="ECO:0000256" key="8">
    <source>
        <dbReference type="ARBA" id="ARBA00022801"/>
    </source>
</evidence>
<keyword evidence="5 14" id="KW-0548">Nucleotidyltransferase</keyword>
<evidence type="ECO:0000256" key="10">
    <source>
        <dbReference type="ARBA" id="ARBA00023004"/>
    </source>
</evidence>
<feature type="domain" description="HD" evidence="15">
    <location>
        <begin position="223"/>
        <end position="338"/>
    </location>
</feature>
<dbReference type="Proteomes" id="UP000184394">
    <property type="component" value="Unassembled WGS sequence"/>
</dbReference>
<evidence type="ECO:0000256" key="1">
    <source>
        <dbReference type="ARBA" id="ARBA00002324"/>
    </source>
</evidence>
<comment type="catalytic activity">
    <reaction evidence="12 14">
        <text>nicotinate beta-D-ribonucleotide + ATP + H(+) = deamido-NAD(+) + diphosphate</text>
        <dbReference type="Rhea" id="RHEA:22860"/>
        <dbReference type="ChEBI" id="CHEBI:15378"/>
        <dbReference type="ChEBI" id="CHEBI:30616"/>
        <dbReference type="ChEBI" id="CHEBI:33019"/>
        <dbReference type="ChEBI" id="CHEBI:57502"/>
        <dbReference type="ChEBI" id="CHEBI:58437"/>
        <dbReference type="EC" id="2.7.7.18"/>
    </reaction>
</comment>
<dbReference type="NCBIfam" id="TIGR00277">
    <property type="entry name" value="HDIG"/>
    <property type="match status" value="1"/>
</dbReference>
<evidence type="ECO:0000256" key="9">
    <source>
        <dbReference type="ARBA" id="ARBA00022840"/>
    </source>
</evidence>
<dbReference type="InterPro" id="IPR014729">
    <property type="entry name" value="Rossmann-like_a/b/a_fold"/>
</dbReference>
<comment type="pathway">
    <text evidence="2 14">Cofactor biosynthesis; NAD(+) biosynthesis; deamido-NAD(+) from nicotinate D-ribonucleotide: step 1/1.</text>
</comment>
<keyword evidence="6" id="KW-0479">Metal-binding</keyword>
<dbReference type="InterPro" id="IPR004821">
    <property type="entry name" value="Cyt_trans-like"/>
</dbReference>
<dbReference type="CDD" id="cd02165">
    <property type="entry name" value="NMNAT"/>
    <property type="match status" value="1"/>
</dbReference>
<gene>
    <name evidence="14" type="primary">nadD</name>
    <name evidence="16" type="ORF">SAMN04487860_12134</name>
</gene>
<evidence type="ECO:0000256" key="3">
    <source>
        <dbReference type="ARBA" id="ARBA00022642"/>
    </source>
</evidence>
<proteinExistence type="inferred from homology"/>
<dbReference type="HAMAP" id="MF_00244">
    <property type="entry name" value="NaMN_adenylyltr"/>
    <property type="match status" value="1"/>
</dbReference>
<evidence type="ECO:0000256" key="4">
    <source>
        <dbReference type="ARBA" id="ARBA00022679"/>
    </source>
</evidence>
<dbReference type="PANTHER" id="PTHR39321">
    <property type="entry name" value="NICOTINATE-NUCLEOTIDE ADENYLYLTRANSFERASE-RELATED"/>
    <property type="match status" value="1"/>
</dbReference>
<dbReference type="NCBIfam" id="TIGR00488">
    <property type="entry name" value="bis(5'-nucleosyl)-tetraphosphatase (symmetrical) YqeK"/>
    <property type="match status" value="1"/>
</dbReference>
<dbReference type="GO" id="GO:0009435">
    <property type="term" value="P:NAD+ biosynthetic process"/>
    <property type="evidence" value="ECO:0007669"/>
    <property type="project" value="UniProtKB-UniRule"/>
</dbReference>
<accession>A0A1M7MD13</accession>
<comment type="similarity">
    <text evidence="14">Belongs to the NadD family.</text>
</comment>
<dbReference type="UniPathway" id="UPA00253">
    <property type="reaction ID" value="UER00332"/>
</dbReference>
<keyword evidence="4 14" id="KW-0808">Transferase</keyword>
<evidence type="ECO:0000259" key="15">
    <source>
        <dbReference type="PROSITE" id="PS51831"/>
    </source>
</evidence>
<evidence type="ECO:0000256" key="7">
    <source>
        <dbReference type="ARBA" id="ARBA00022741"/>
    </source>
</evidence>
<dbReference type="Gene3D" id="1.10.3210.10">
    <property type="entry name" value="Hypothetical protein af1432"/>
    <property type="match status" value="1"/>
</dbReference>
<dbReference type="InterPro" id="IPR006675">
    <property type="entry name" value="HDIG_dom"/>
</dbReference>
<evidence type="ECO:0000256" key="14">
    <source>
        <dbReference type="HAMAP-Rule" id="MF_00244"/>
    </source>
</evidence>
<keyword evidence="9 14" id="KW-0067">ATP-binding</keyword>
<dbReference type="InterPro" id="IPR003607">
    <property type="entry name" value="HD/PDEase_dom"/>
</dbReference>
<dbReference type="RefSeq" id="WP_072952375.1">
    <property type="nucleotide sequence ID" value="NZ_FRCT01000021.1"/>
</dbReference>
<dbReference type="NCBIfam" id="NF005519">
    <property type="entry name" value="PRK07152.1"/>
    <property type="match status" value="1"/>
</dbReference>
<dbReference type="CDD" id="cd00077">
    <property type="entry name" value="HDc"/>
    <property type="match status" value="1"/>
</dbReference>
<dbReference type="GO" id="GO:0008803">
    <property type="term" value="F:bis(5'-nucleosyl)-tetraphosphatase (symmetrical) activity"/>
    <property type="evidence" value="ECO:0007669"/>
    <property type="project" value="UniProtKB-EC"/>
</dbReference>
<organism evidence="16 17">
    <name type="scientific">Ruminococcus flavefaciens</name>
    <dbReference type="NCBI Taxonomy" id="1265"/>
    <lineage>
        <taxon>Bacteria</taxon>
        <taxon>Bacillati</taxon>
        <taxon>Bacillota</taxon>
        <taxon>Clostridia</taxon>
        <taxon>Eubacteriales</taxon>
        <taxon>Oscillospiraceae</taxon>
        <taxon>Ruminococcus</taxon>
    </lineage>
</organism>
<evidence type="ECO:0000313" key="17">
    <source>
        <dbReference type="Proteomes" id="UP000184394"/>
    </source>
</evidence>
<comment type="function">
    <text evidence="1 14">Catalyzes the reversible adenylation of nicotinate mononucleotide (NaMN) to nicotinic acid adenine dinucleotide (NaAD).</text>
</comment>
<dbReference type="SUPFAM" id="SSF109604">
    <property type="entry name" value="HD-domain/PDEase-like"/>
    <property type="match status" value="1"/>
</dbReference>
<dbReference type="GO" id="GO:0004515">
    <property type="term" value="F:nicotinate-nucleotide adenylyltransferase activity"/>
    <property type="evidence" value="ECO:0007669"/>
    <property type="project" value="UniProtKB-UniRule"/>
</dbReference>
<dbReference type="NCBIfam" id="TIGR00482">
    <property type="entry name" value="nicotinate (nicotinamide) nucleotide adenylyltransferase"/>
    <property type="match status" value="1"/>
</dbReference>
<dbReference type="Pfam" id="PF01467">
    <property type="entry name" value="CTP_transf_like"/>
    <property type="match status" value="1"/>
</dbReference>
<comment type="catalytic activity">
    <reaction evidence="13">
        <text>P(1),P(4)-bis(5'-adenosyl) tetraphosphate + H2O = 2 ADP + 2 H(+)</text>
        <dbReference type="Rhea" id="RHEA:24252"/>
        <dbReference type="ChEBI" id="CHEBI:15377"/>
        <dbReference type="ChEBI" id="CHEBI:15378"/>
        <dbReference type="ChEBI" id="CHEBI:58141"/>
        <dbReference type="ChEBI" id="CHEBI:456216"/>
        <dbReference type="EC" id="3.6.1.41"/>
    </reaction>
</comment>
<dbReference type="PROSITE" id="PS51831">
    <property type="entry name" value="HD"/>
    <property type="match status" value="1"/>
</dbReference>
<dbReference type="SUPFAM" id="SSF52374">
    <property type="entry name" value="Nucleotidylyl transferase"/>
    <property type="match status" value="1"/>
</dbReference>
<dbReference type="InterPro" id="IPR005249">
    <property type="entry name" value="YqeK"/>
</dbReference>
<dbReference type="SMART" id="SM00471">
    <property type="entry name" value="HDc"/>
    <property type="match status" value="1"/>
</dbReference>
<sequence length="406" mass="46607">MKIGIYGGSFNPVHNGHIHLAETAVTEFGLDRLYLLPSKKSPHRSSAEYAPDEDRLEMLRLACKGNEHLFVSDFEMQTDRVSYTIYTVEHFREEFPDDELFLLVGSDMLLSFDTWYRFEEILANVTLCVVSRESGDIPELRKKAEELSKFGKILVSEASPTVISSTEVRKKIAKNKDFTCYLDENVVQYIRLKGLYSVRGEKKLLYNPDDKKKYLKSQLSAKRFNHSLNVAEECRKLAEKYGEDPDKAYFAGLLHDICKEMPDNVQKELVLNSGYTVCREELETRSLWHGIAGAYFIKKEFGVEDIDILNSIRFHTVGRAGMSRLEEIVYMGDLISAERDYKDVDKMRKLAYTDLNAAMMEAFAFSMKSVIKKGGVIPICTAEGYNFYTRLLKEEKNDSNLKRGLK</sequence>
<keyword evidence="8" id="KW-0378">Hydrolase</keyword>
<dbReference type="EMBL" id="FRCT01000021">
    <property type="protein sequence ID" value="SHM88713.1"/>
    <property type="molecule type" value="Genomic_DNA"/>
</dbReference>
<keyword evidence="10" id="KW-0408">Iron</keyword>
<dbReference type="Pfam" id="PF01966">
    <property type="entry name" value="HD"/>
    <property type="match status" value="1"/>
</dbReference>
<dbReference type="EC" id="2.7.7.18" evidence="14"/>
<dbReference type="GO" id="GO:0046872">
    <property type="term" value="F:metal ion binding"/>
    <property type="evidence" value="ECO:0007669"/>
    <property type="project" value="UniProtKB-KW"/>
</dbReference>
<evidence type="ECO:0000256" key="2">
    <source>
        <dbReference type="ARBA" id="ARBA00005019"/>
    </source>
</evidence>
<name>A0A1M7MD13_RUMFL</name>
<keyword evidence="7 14" id="KW-0547">Nucleotide-binding</keyword>
<evidence type="ECO:0000256" key="5">
    <source>
        <dbReference type="ARBA" id="ARBA00022695"/>
    </source>
</evidence>
<evidence type="ECO:0000256" key="11">
    <source>
        <dbReference type="ARBA" id="ARBA00023027"/>
    </source>
</evidence>
<dbReference type="GO" id="GO:0005524">
    <property type="term" value="F:ATP binding"/>
    <property type="evidence" value="ECO:0007669"/>
    <property type="project" value="UniProtKB-KW"/>
</dbReference>
<dbReference type="AlphaFoldDB" id="A0A1M7MD13"/>
<dbReference type="OrthoDB" id="5295945at2"/>
<keyword evidence="11 14" id="KW-0520">NAD</keyword>
<evidence type="ECO:0000256" key="12">
    <source>
        <dbReference type="ARBA" id="ARBA00048721"/>
    </source>
</evidence>